<evidence type="ECO:0000313" key="3">
    <source>
        <dbReference type="EMBL" id="RHA37125.1"/>
    </source>
</evidence>
<comment type="caution">
    <text evidence="3">The sequence shown here is derived from an EMBL/GenBank/DDBJ whole genome shotgun (WGS) entry which is preliminary data.</text>
</comment>
<feature type="domain" description="Pyrroline-5-carboxylate reductase catalytic N-terminal" evidence="2">
    <location>
        <begin position="3"/>
        <end position="92"/>
    </location>
</feature>
<proteinExistence type="predicted"/>
<evidence type="ECO:0000256" key="1">
    <source>
        <dbReference type="ARBA" id="ARBA00023002"/>
    </source>
</evidence>
<dbReference type="Pfam" id="PF03807">
    <property type="entry name" value="F420_oxidored"/>
    <property type="match status" value="1"/>
</dbReference>
<name>A0A413RH47_9CELL</name>
<accession>A0A413RH47</accession>
<evidence type="ECO:0000313" key="4">
    <source>
        <dbReference type="Proteomes" id="UP000283374"/>
    </source>
</evidence>
<dbReference type="Proteomes" id="UP000283374">
    <property type="component" value="Unassembled WGS sequence"/>
</dbReference>
<dbReference type="PANTHER" id="PTHR14239">
    <property type="entry name" value="DUDULIN-RELATED"/>
    <property type="match status" value="1"/>
</dbReference>
<dbReference type="Gene3D" id="3.40.50.720">
    <property type="entry name" value="NAD(P)-binding Rossmann-like Domain"/>
    <property type="match status" value="1"/>
</dbReference>
<dbReference type="GO" id="GO:0016491">
    <property type="term" value="F:oxidoreductase activity"/>
    <property type="evidence" value="ECO:0007669"/>
    <property type="project" value="UniProtKB-KW"/>
</dbReference>
<dbReference type="PANTHER" id="PTHR14239:SF10">
    <property type="entry name" value="REDUCTASE"/>
    <property type="match status" value="1"/>
</dbReference>
<dbReference type="InterPro" id="IPR051267">
    <property type="entry name" value="STEAP_metalloreductase"/>
</dbReference>
<sequence length="211" mass="22039">MTTIGIIGSGHIGGTLAHLAVQNGYDVVVSNSRGPETLVDLVAELGDRARAATATEAAEAGDFVVVSVPFLAVDQVPVEQLKGKVVIDTNNYYWERDGHHEAIDSASTTSAEVLAEHLGNDQVVKAFNHIQSDHLGSQGKPSGTPGRRALAIAGDSPSAKDLVAAFIERIGFDVVDAGALAEGWRYQRDLPAYGPELDAAGLTEALAAATR</sequence>
<dbReference type="SUPFAM" id="SSF51735">
    <property type="entry name" value="NAD(P)-binding Rossmann-fold domains"/>
    <property type="match status" value="1"/>
</dbReference>
<dbReference type="EMBL" id="QWKP01000223">
    <property type="protein sequence ID" value="RHA37125.1"/>
    <property type="molecule type" value="Genomic_DNA"/>
</dbReference>
<gene>
    <name evidence="3" type="ORF">D1825_17745</name>
</gene>
<organism evidence="3 4">
    <name type="scientific">Cellulomonas rhizosphaerae</name>
    <dbReference type="NCBI Taxonomy" id="2293719"/>
    <lineage>
        <taxon>Bacteria</taxon>
        <taxon>Bacillati</taxon>
        <taxon>Actinomycetota</taxon>
        <taxon>Actinomycetes</taxon>
        <taxon>Micrococcales</taxon>
        <taxon>Cellulomonadaceae</taxon>
        <taxon>Cellulomonas</taxon>
    </lineage>
</organism>
<keyword evidence="4" id="KW-1185">Reference proteome</keyword>
<dbReference type="RefSeq" id="WP_118768737.1">
    <property type="nucleotide sequence ID" value="NZ_QWKP01000223.1"/>
</dbReference>
<keyword evidence="1" id="KW-0560">Oxidoreductase</keyword>
<evidence type="ECO:0000259" key="2">
    <source>
        <dbReference type="Pfam" id="PF03807"/>
    </source>
</evidence>
<reference evidence="3 4" key="1">
    <citation type="submission" date="2018-08" db="EMBL/GenBank/DDBJ databases">
        <title>Cellulomonas rhizosphaerae sp. nov., a novel actinomycete isolated from soil.</title>
        <authorList>
            <person name="Tian Y."/>
        </authorList>
    </citation>
    <scope>NUCLEOTIDE SEQUENCE [LARGE SCALE GENOMIC DNA]</scope>
    <source>
        <strain evidence="3 4">NEAU-TCZ24</strain>
    </source>
</reference>
<dbReference type="InterPro" id="IPR028939">
    <property type="entry name" value="P5C_Rdtase_cat_N"/>
</dbReference>
<dbReference type="OrthoDB" id="1523398at2"/>
<protein>
    <submittedName>
        <fullName evidence="3">NADP oxidoreductase</fullName>
    </submittedName>
</protein>
<dbReference type="AlphaFoldDB" id="A0A413RH47"/>
<dbReference type="InterPro" id="IPR036291">
    <property type="entry name" value="NAD(P)-bd_dom_sf"/>
</dbReference>